<organism evidence="1 2">
    <name type="scientific">Halotia branconii CENA392</name>
    <dbReference type="NCBI Taxonomy" id="1539056"/>
    <lineage>
        <taxon>Bacteria</taxon>
        <taxon>Bacillati</taxon>
        <taxon>Cyanobacteriota</taxon>
        <taxon>Cyanophyceae</taxon>
        <taxon>Nostocales</taxon>
        <taxon>Nodulariaceae</taxon>
        <taxon>Halotia</taxon>
    </lineage>
</organism>
<dbReference type="RefSeq" id="WP_281481983.1">
    <property type="nucleotide sequence ID" value="NZ_CP124543.1"/>
</dbReference>
<sequence>MSNQMITFPLLVDLSTDEQQFIAGGLFGYFSNCGGQKQEQKPEPETNESPNCDCGRESTSMYIGYKITVTPFSYCVGGETGKWCNWLM</sequence>
<dbReference type="EMBL" id="CP124543">
    <property type="protein sequence ID" value="WGV24665.1"/>
    <property type="molecule type" value="Genomic_DNA"/>
</dbReference>
<name>A0AAJ6NQC6_9CYAN</name>
<evidence type="ECO:0000313" key="2">
    <source>
        <dbReference type="Proteomes" id="UP001223520"/>
    </source>
</evidence>
<accession>A0AAJ6NQC6</accession>
<gene>
    <name evidence="1" type="ORF">QI031_23285</name>
</gene>
<reference evidence="1 2" key="1">
    <citation type="journal article" date="2023" name="Limnol Oceanogr Lett">
        <title>Environmental adaptations by the intertidal Antarctic cyanobacterium Halotia branconii CENA392 as revealed using long-read genome sequencing.</title>
        <authorList>
            <person name="Dextro R.B."/>
            <person name="Delbaje E."/>
            <person name="Freitas P.N.N."/>
            <person name="Geraldes V."/>
            <person name="Pinto E."/>
            <person name="Long P.F."/>
            <person name="Fiore M.F."/>
        </authorList>
    </citation>
    <scope>NUCLEOTIDE SEQUENCE [LARGE SCALE GENOMIC DNA]</scope>
    <source>
        <strain evidence="1 2">CENA392</strain>
    </source>
</reference>
<dbReference type="Proteomes" id="UP001223520">
    <property type="component" value="Chromosome"/>
</dbReference>
<dbReference type="KEGG" id="hbq:QI031_23285"/>
<evidence type="ECO:0000313" key="1">
    <source>
        <dbReference type="EMBL" id="WGV24665.1"/>
    </source>
</evidence>
<protein>
    <submittedName>
        <fullName evidence="1">Uncharacterized protein</fullName>
    </submittedName>
</protein>
<proteinExistence type="predicted"/>
<keyword evidence="2" id="KW-1185">Reference proteome</keyword>
<dbReference type="AlphaFoldDB" id="A0AAJ6NQC6"/>